<dbReference type="AlphaFoldDB" id="A0A0E9WHB6"/>
<sequence length="38" mass="4661">MNTLNELHEFVFRFIPEMLRSIHQRRRMLNLQDCSSPT</sequence>
<evidence type="ECO:0000313" key="1">
    <source>
        <dbReference type="EMBL" id="JAH89769.1"/>
    </source>
</evidence>
<reference evidence="1" key="1">
    <citation type="submission" date="2014-11" db="EMBL/GenBank/DDBJ databases">
        <authorList>
            <person name="Amaro Gonzalez C."/>
        </authorList>
    </citation>
    <scope>NUCLEOTIDE SEQUENCE</scope>
</reference>
<protein>
    <submittedName>
        <fullName evidence="1">Uncharacterized protein</fullName>
    </submittedName>
</protein>
<name>A0A0E9WHB6_ANGAN</name>
<proteinExistence type="predicted"/>
<organism evidence="1">
    <name type="scientific">Anguilla anguilla</name>
    <name type="common">European freshwater eel</name>
    <name type="synonym">Muraena anguilla</name>
    <dbReference type="NCBI Taxonomy" id="7936"/>
    <lineage>
        <taxon>Eukaryota</taxon>
        <taxon>Metazoa</taxon>
        <taxon>Chordata</taxon>
        <taxon>Craniata</taxon>
        <taxon>Vertebrata</taxon>
        <taxon>Euteleostomi</taxon>
        <taxon>Actinopterygii</taxon>
        <taxon>Neopterygii</taxon>
        <taxon>Teleostei</taxon>
        <taxon>Anguilliformes</taxon>
        <taxon>Anguillidae</taxon>
        <taxon>Anguilla</taxon>
    </lineage>
</organism>
<reference evidence="1" key="2">
    <citation type="journal article" date="2015" name="Fish Shellfish Immunol.">
        <title>Early steps in the European eel (Anguilla anguilla)-Vibrio vulnificus interaction in the gills: Role of the RtxA13 toxin.</title>
        <authorList>
            <person name="Callol A."/>
            <person name="Pajuelo D."/>
            <person name="Ebbesson L."/>
            <person name="Teles M."/>
            <person name="MacKenzie S."/>
            <person name="Amaro C."/>
        </authorList>
    </citation>
    <scope>NUCLEOTIDE SEQUENCE</scope>
</reference>
<dbReference type="EMBL" id="GBXM01018808">
    <property type="protein sequence ID" value="JAH89769.1"/>
    <property type="molecule type" value="Transcribed_RNA"/>
</dbReference>
<accession>A0A0E9WHB6</accession>